<dbReference type="GO" id="GO:0004016">
    <property type="term" value="F:adenylate cyclase activity"/>
    <property type="evidence" value="ECO:0007669"/>
    <property type="project" value="TreeGrafter"/>
</dbReference>
<dbReference type="Gene3D" id="3.30.70.1230">
    <property type="entry name" value="Nucleotide cyclase"/>
    <property type="match status" value="1"/>
</dbReference>
<dbReference type="Gene3D" id="3.40.50.300">
    <property type="entry name" value="P-loop containing nucleotide triphosphate hydrolases"/>
    <property type="match status" value="1"/>
</dbReference>
<dbReference type="GO" id="GO:0005737">
    <property type="term" value="C:cytoplasm"/>
    <property type="evidence" value="ECO:0007669"/>
    <property type="project" value="TreeGrafter"/>
</dbReference>
<dbReference type="Gene3D" id="1.10.10.10">
    <property type="entry name" value="Winged helix-like DNA-binding domain superfamily/Winged helix DNA-binding domain"/>
    <property type="match status" value="1"/>
</dbReference>
<dbReference type="Gene3D" id="1.25.40.10">
    <property type="entry name" value="Tetratricopeptide repeat domain"/>
    <property type="match status" value="2"/>
</dbReference>
<gene>
    <name evidence="4" type="ORF">CLV41_104339</name>
</gene>
<proteinExistence type="predicted"/>
<dbReference type="GO" id="GO:0005524">
    <property type="term" value="F:ATP binding"/>
    <property type="evidence" value="ECO:0007669"/>
    <property type="project" value="UniProtKB-KW"/>
</dbReference>
<dbReference type="Proteomes" id="UP000236959">
    <property type="component" value="Unassembled WGS sequence"/>
</dbReference>
<dbReference type="OrthoDB" id="341967at2"/>
<dbReference type="InterPro" id="IPR005158">
    <property type="entry name" value="BTAD"/>
</dbReference>
<dbReference type="SUPFAM" id="SSF46894">
    <property type="entry name" value="C-terminal effector domain of the bipartite response regulators"/>
    <property type="match status" value="1"/>
</dbReference>
<comment type="caution">
    <text evidence="4">The sequence shown here is derived from an EMBL/GenBank/DDBJ whole genome shotgun (WGS) entry which is preliminary data.</text>
</comment>
<dbReference type="SMART" id="SM01043">
    <property type="entry name" value="BTAD"/>
    <property type="match status" value="1"/>
</dbReference>
<dbReference type="Pfam" id="PF03704">
    <property type="entry name" value="BTAD"/>
    <property type="match status" value="1"/>
</dbReference>
<dbReference type="InterPro" id="IPR011990">
    <property type="entry name" value="TPR-like_helical_dom_sf"/>
</dbReference>
<dbReference type="GO" id="GO:0006355">
    <property type="term" value="P:regulation of DNA-templated transcription"/>
    <property type="evidence" value="ECO:0007669"/>
    <property type="project" value="InterPro"/>
</dbReference>
<dbReference type="PANTHER" id="PTHR16305:SF28">
    <property type="entry name" value="GUANYLATE CYCLASE DOMAIN-CONTAINING PROTEIN"/>
    <property type="match status" value="1"/>
</dbReference>
<keyword evidence="5" id="KW-1185">Reference proteome</keyword>
<dbReference type="InterPro" id="IPR041664">
    <property type="entry name" value="AAA_16"/>
</dbReference>
<dbReference type="GO" id="GO:0003677">
    <property type="term" value="F:DNA binding"/>
    <property type="evidence" value="ECO:0007669"/>
    <property type="project" value="InterPro"/>
</dbReference>
<dbReference type="InterPro" id="IPR016032">
    <property type="entry name" value="Sig_transdc_resp-reg_C-effctor"/>
</dbReference>
<feature type="domain" description="Bacterial transcriptional activator" evidence="3">
    <location>
        <begin position="101"/>
        <end position="240"/>
    </location>
</feature>
<dbReference type="EMBL" id="PPCN01000004">
    <property type="protein sequence ID" value="POF31769.1"/>
    <property type="molecule type" value="Genomic_DNA"/>
</dbReference>
<evidence type="ECO:0000256" key="2">
    <source>
        <dbReference type="ARBA" id="ARBA00022840"/>
    </source>
</evidence>
<evidence type="ECO:0000313" key="4">
    <source>
        <dbReference type="EMBL" id="POF31769.1"/>
    </source>
</evidence>
<dbReference type="SUPFAM" id="SSF55073">
    <property type="entry name" value="Nucleotide cyclase"/>
    <property type="match status" value="1"/>
</dbReference>
<keyword evidence="1" id="KW-0547">Nucleotide-binding</keyword>
<keyword evidence="2" id="KW-0067">ATP-binding</keyword>
<dbReference type="InterPro" id="IPR036388">
    <property type="entry name" value="WH-like_DNA-bd_sf"/>
</dbReference>
<reference evidence="4 5" key="1">
    <citation type="submission" date="2018-01" db="EMBL/GenBank/DDBJ databases">
        <title>Genomic Encyclopedia of Archaeal and Bacterial Type Strains, Phase II (KMG-II): from individual species to whole genera.</title>
        <authorList>
            <person name="Goeker M."/>
        </authorList>
    </citation>
    <scope>NUCLEOTIDE SEQUENCE [LARGE SCALE GENOMIC DNA]</scope>
    <source>
        <strain evidence="4 5">DSM 17023</strain>
    </source>
</reference>
<dbReference type="AlphaFoldDB" id="A0A2S3UWC4"/>
<name>A0A2S3UWC4_9HYPH</name>
<dbReference type="InterPro" id="IPR027417">
    <property type="entry name" value="P-loop_NTPase"/>
</dbReference>
<protein>
    <submittedName>
        <fullName evidence="4">Transcriptional activator</fullName>
    </submittedName>
</protein>
<dbReference type="InterPro" id="IPR029787">
    <property type="entry name" value="Nucleotide_cyclase"/>
</dbReference>
<sequence>MELQLTLLDGCVLSSKEGHQFRLGTRKSWALLARLAQSRGGDCTRESVAACLWPRSGEEQARASLRQELAALRKILKEGGSPDPFETHQDNLALRSDIVSVDTQELERIALSGDIERIRHIPHIFKGEFAEGLNIRSAPFADWLQSERYRLCDIAISALETVLTYDEKHGEPHISLKTAQAIIALDPSHEAAHRRAMRSLDALGRRADAVMQFNRLEQILRQELNTDPSAETVEVFNRLRQQGGDSAVHRLERSNAVAGGKPEKRLVTIAAFGVSFQTTTGQQLDAEDSSELMETMEALCRDTVPKFGGRFLGRSGDRCLAIFGYPAVGELDAERAVFAATDLHGKGVDTTTGDEVQICCGIASGEALVQIGQADNLTPGHLSGGLITQATTLSFTATGIGVLVCGATLALMRRAFKTSFVPIPGHATGAYRIGSERVAANRFDIGERQNTLSSFTGRDEELKTLATLWHKVLEGGGQAVSIVGEPGIGKSRLVHHFLRNKVVEVATRLNFSGSLHHRNTAFYPLIQELRRVIGFKPSDDRDTQAKVLSSWLADLGRSSEHDLNHLWTLLEPDIRSPEHEADAAGLVGTILGCLLQMAEQAPVILVFEDVHWMDSSSSDLLHALQISIAATRILLVSVTRPVLEPEYSPPETVCQLELSRLSKQQISSLARHIRPSYLTEADTAEVARRSDGIPLFLEELMNGLPLEATAQFAKSPIVPASLQETLMARIDRMGDEKEILHIAAAIGKVFDYALLKVVTDCGETQLQDYLQQLQDQDLVFRIGQIPYARYEFKHALVQELTYISILRSTCKSYHRRIAEALQTEIMATSSIEPELIAWHLEKAGVSDKAIDFLEIAGRQAVGVSAHHEAAQHFRRALDLANRNNASGKYNERIKQFLLLLGPQLLAENGFASAEVKSVYRRAKSLSNICVDKSQNSEILWGLWSNCIVRAELHTAVELAEDFLSLAPETGDPLNKIAGFYARGISSYYKGAFAQAEQDLTTAVAAYEAPFDEEMALRFGVNLRVTANAYLLWIHSLSGNFDRAVRSAASLISETEVCNHDASTGFAHNFISGMHNFMGNHAQAEHHAKVAEVLSDGQGFAQFRAQARINLGRAQDRLCQAQGLEMLRQGLAEYVDTGARLALPYAQAWLAEALLDQGKLTQAQEAISIGLDFSARSGVQYFDAELLRIKAIILDRFGPSPDEEIIDIYEQSLAASNKVGARALHTQASGSLFSFLKRRGYHEAASKIAVETLETNAVTGSAPISENVHEVLSGSS</sequence>
<evidence type="ECO:0000256" key="1">
    <source>
        <dbReference type="ARBA" id="ARBA00022741"/>
    </source>
</evidence>
<dbReference type="PANTHER" id="PTHR16305">
    <property type="entry name" value="TESTICULAR SOLUBLE ADENYLYL CYCLASE"/>
    <property type="match status" value="1"/>
</dbReference>
<accession>A0A2S3UWC4</accession>
<dbReference type="Pfam" id="PF13191">
    <property type="entry name" value="AAA_16"/>
    <property type="match status" value="1"/>
</dbReference>
<dbReference type="SUPFAM" id="SSF48452">
    <property type="entry name" value="TPR-like"/>
    <property type="match status" value="2"/>
</dbReference>
<evidence type="ECO:0000259" key="3">
    <source>
        <dbReference type="SMART" id="SM01043"/>
    </source>
</evidence>
<dbReference type="SUPFAM" id="SSF52540">
    <property type="entry name" value="P-loop containing nucleoside triphosphate hydrolases"/>
    <property type="match status" value="1"/>
</dbReference>
<evidence type="ECO:0000313" key="5">
    <source>
        <dbReference type="Proteomes" id="UP000236959"/>
    </source>
</evidence>
<dbReference type="RefSeq" id="WP_103222735.1">
    <property type="nucleotide sequence ID" value="NZ_PPCN01000004.1"/>
</dbReference>
<organism evidence="4 5">
    <name type="scientific">Roseibium marinum</name>
    <dbReference type="NCBI Taxonomy" id="281252"/>
    <lineage>
        <taxon>Bacteria</taxon>
        <taxon>Pseudomonadati</taxon>
        <taxon>Pseudomonadota</taxon>
        <taxon>Alphaproteobacteria</taxon>
        <taxon>Hyphomicrobiales</taxon>
        <taxon>Stappiaceae</taxon>
        <taxon>Roseibium</taxon>
    </lineage>
</organism>